<evidence type="ECO:0000256" key="1">
    <source>
        <dbReference type="ARBA" id="ARBA00008779"/>
    </source>
</evidence>
<dbReference type="SUPFAM" id="SSF53649">
    <property type="entry name" value="Alkaline phosphatase-like"/>
    <property type="match status" value="1"/>
</dbReference>
<reference evidence="5 6" key="1">
    <citation type="journal article" date="2014" name="Int. J. Syst. Evol. Microbiol.">
        <title>Complete genome sequence of Corynebacterium casei LMG S-19264T (=DSM 44701T), isolated from a smear-ripened cheese.</title>
        <authorList>
            <consortium name="US DOE Joint Genome Institute (JGI-PGF)"/>
            <person name="Walter F."/>
            <person name="Albersmeier A."/>
            <person name="Kalinowski J."/>
            <person name="Ruckert C."/>
        </authorList>
    </citation>
    <scope>NUCLEOTIDE SEQUENCE [LARGE SCALE GENOMIC DNA]</scope>
    <source>
        <strain evidence="5 6">KCTC 12866</strain>
    </source>
</reference>
<dbReference type="CDD" id="cd16025">
    <property type="entry name" value="PAS_like"/>
    <property type="match status" value="1"/>
</dbReference>
<comment type="similarity">
    <text evidence="1">Belongs to the sulfatase family.</text>
</comment>
<feature type="signal peptide" evidence="3">
    <location>
        <begin position="1"/>
        <end position="19"/>
    </location>
</feature>
<accession>A0A8J3D4F5</accession>
<evidence type="ECO:0000259" key="4">
    <source>
        <dbReference type="Pfam" id="PF00884"/>
    </source>
</evidence>
<dbReference type="InterPro" id="IPR050738">
    <property type="entry name" value="Sulfatase"/>
</dbReference>
<keyword evidence="6" id="KW-1185">Reference proteome</keyword>
<dbReference type="PANTHER" id="PTHR42693">
    <property type="entry name" value="ARYLSULFATASE FAMILY MEMBER"/>
    <property type="match status" value="1"/>
</dbReference>
<organism evidence="5 6">
    <name type="scientific">Persicitalea jodogahamensis</name>
    <dbReference type="NCBI Taxonomy" id="402147"/>
    <lineage>
        <taxon>Bacteria</taxon>
        <taxon>Pseudomonadati</taxon>
        <taxon>Bacteroidota</taxon>
        <taxon>Cytophagia</taxon>
        <taxon>Cytophagales</taxon>
        <taxon>Spirosomataceae</taxon>
        <taxon>Persicitalea</taxon>
    </lineage>
</organism>
<protein>
    <submittedName>
        <fullName evidence="5">Arylsulfatase</fullName>
    </submittedName>
</protein>
<name>A0A8J3D4F5_9BACT</name>
<dbReference type="AlphaFoldDB" id="A0A8J3D4F5"/>
<dbReference type="Proteomes" id="UP000598271">
    <property type="component" value="Unassembled WGS sequence"/>
</dbReference>
<dbReference type="InterPro" id="IPR000917">
    <property type="entry name" value="Sulfatase_N"/>
</dbReference>
<dbReference type="RefSeq" id="WP_189562201.1">
    <property type="nucleotide sequence ID" value="NZ_BMXF01000001.1"/>
</dbReference>
<evidence type="ECO:0000256" key="3">
    <source>
        <dbReference type="SAM" id="SignalP"/>
    </source>
</evidence>
<evidence type="ECO:0000313" key="5">
    <source>
        <dbReference type="EMBL" id="GHB51597.1"/>
    </source>
</evidence>
<gene>
    <name evidence="5" type="ORF">GCM10007390_00190</name>
</gene>
<dbReference type="Gene3D" id="3.40.720.10">
    <property type="entry name" value="Alkaline Phosphatase, subunit A"/>
    <property type="match status" value="1"/>
</dbReference>
<feature type="domain" description="Sulfatase N-terminal" evidence="4">
    <location>
        <begin position="44"/>
        <end position="440"/>
    </location>
</feature>
<evidence type="ECO:0000313" key="6">
    <source>
        <dbReference type="Proteomes" id="UP000598271"/>
    </source>
</evidence>
<dbReference type="PANTHER" id="PTHR42693:SF53">
    <property type="entry name" value="ENDO-4-O-SULFATASE"/>
    <property type="match status" value="1"/>
</dbReference>
<dbReference type="Gene3D" id="3.30.1120.10">
    <property type="match status" value="1"/>
</dbReference>
<dbReference type="EMBL" id="BMXF01000001">
    <property type="protein sequence ID" value="GHB51597.1"/>
    <property type="molecule type" value="Genomic_DNA"/>
</dbReference>
<keyword evidence="3" id="KW-0732">Signal</keyword>
<dbReference type="Pfam" id="PF00884">
    <property type="entry name" value="Sulfatase"/>
    <property type="match status" value="1"/>
</dbReference>
<dbReference type="GO" id="GO:0004065">
    <property type="term" value="F:arylsulfatase activity"/>
    <property type="evidence" value="ECO:0007669"/>
    <property type="project" value="TreeGrafter"/>
</dbReference>
<comment type="caution">
    <text evidence="5">The sequence shown here is derived from an EMBL/GenBank/DDBJ whole genome shotgun (WGS) entry which is preliminary data.</text>
</comment>
<keyword evidence="2" id="KW-0378">Hydrolase</keyword>
<proteinExistence type="inferred from homology"/>
<evidence type="ECO:0000256" key="2">
    <source>
        <dbReference type="ARBA" id="ARBA00022801"/>
    </source>
</evidence>
<feature type="chain" id="PRO_5035285709" evidence="3">
    <location>
        <begin position="20"/>
        <end position="547"/>
    </location>
</feature>
<dbReference type="FunFam" id="3.40.720.10:FF:000047">
    <property type="entry name" value="Arylsulfatase"/>
    <property type="match status" value="1"/>
</dbReference>
<dbReference type="InterPro" id="IPR017850">
    <property type="entry name" value="Alkaline_phosphatase_core_sf"/>
</dbReference>
<sequence>MFRLCIVALSLLLSSVTQKELAPTTQPKPTAQKPSAARRNAVPPNVVLIMVDDMGWSDIGCYGGEIPTPNIDRLAKGGLRFKQFYNTGRCCPTRASLLTGLYPHQAGIGQMAEDPERPEAFHWGTPGYQGFLNRQSVTLAEVLKSNGYHTYMTGKWHAGMHGEEKLPLQRGFDRYYGIPAGAASYLRPQGGRSVWRDNQKLAPPTDPGYYTTDAFTDEGIKFLQEQKSDAPFFWYLAYNAPHWPLHAKEEDIARFKDTYKIGWEKIRQQRLDRQIKMGLIDPDWGFSERDSRVRPWEKLSQSEKDTVAYRMAVYAAQVYAVDYNVGKVLDYLESNKLMDNTMIIFLADNGACAESYDELGSASFGRINDPDFSGAVSYGIGWANASNTPFFEYKVKPYEGGIATPMIVHSPGLPKNRRGKLTNEIGHLIDFMPTIVEASGATYPTTFHNGQKIQPMQGLSLMNTIEKDAPIEREWLFWEHQTYCAVRKGNFKMVRKMGDAAWQLFDLKNDRTERRDIAALRPDLVKEMNQKWQEWADTHQVFPKKLD</sequence>